<dbReference type="GO" id="GO:0016020">
    <property type="term" value="C:membrane"/>
    <property type="evidence" value="ECO:0007669"/>
    <property type="project" value="TreeGrafter"/>
</dbReference>
<evidence type="ECO:0000256" key="4">
    <source>
        <dbReference type="SAM" id="MobiDB-lite"/>
    </source>
</evidence>
<comment type="caution">
    <text evidence="6">The sequence shown here is derived from an EMBL/GenBank/DDBJ whole genome shotgun (WGS) entry which is preliminary data.</text>
</comment>
<dbReference type="AlphaFoldDB" id="A0AAD1XLH1"/>
<feature type="region of interest" description="Disordered" evidence="4">
    <location>
        <begin position="1"/>
        <end position="25"/>
    </location>
</feature>
<feature type="domain" description="Aspartyl/asparaginy/proline hydroxylase" evidence="5">
    <location>
        <begin position="122"/>
        <end position="284"/>
    </location>
</feature>
<evidence type="ECO:0000256" key="1">
    <source>
        <dbReference type="ARBA" id="ARBA00007730"/>
    </source>
</evidence>
<evidence type="ECO:0000256" key="3">
    <source>
        <dbReference type="ARBA" id="ARBA00023002"/>
    </source>
</evidence>
<sequence length="338" mass="39625">MEHQENQPPNEVEAPSEEAKEVEKELTDEEKLWKKIDEILDKYYVNEFQRMALHKFIKVKISNTDTDECERAREWLFLKVNGTKLPKEYHKRQLGCPDLVPGITIKGWWEREEFSWVSELEEQFDVIKEELMALKTETGFQPYRGPTWAGKILPKDKIGSQSNEGGDWNVFYLFLHNMKFDENCEKCPKTVEIIQNIVPRQYCHAFFSALTPGAHVMEHNGPTNRKLRLHLPLVGVEGSKMRVGDETKYPKEGECIIFDDSFNHEAWHEGETTRIVLILDFWHPDLSDAEVKFFSLLQKSKLKGEKFLTEKSKNEDNLFSIVEKTKGLIQENDSWWIT</sequence>
<dbReference type="PANTHER" id="PTHR46332">
    <property type="entry name" value="ASPARTATE BETA-HYDROXYLASE DOMAIN-CONTAINING PROTEIN 2"/>
    <property type="match status" value="1"/>
</dbReference>
<organism evidence="6 7">
    <name type="scientific">Euplotes crassus</name>
    <dbReference type="NCBI Taxonomy" id="5936"/>
    <lineage>
        <taxon>Eukaryota</taxon>
        <taxon>Sar</taxon>
        <taxon>Alveolata</taxon>
        <taxon>Ciliophora</taxon>
        <taxon>Intramacronucleata</taxon>
        <taxon>Spirotrichea</taxon>
        <taxon>Hypotrichia</taxon>
        <taxon>Euplotida</taxon>
        <taxon>Euplotidae</taxon>
        <taxon>Moneuplotes</taxon>
    </lineage>
</organism>
<evidence type="ECO:0000259" key="5">
    <source>
        <dbReference type="Pfam" id="PF05118"/>
    </source>
</evidence>
<dbReference type="PANTHER" id="PTHR46332:SF5">
    <property type="entry name" value="ASPARTATE BETA-HYDROXYLASE DOMAIN CONTAINING 2"/>
    <property type="match status" value="1"/>
</dbReference>
<dbReference type="Gene3D" id="2.60.120.330">
    <property type="entry name" value="B-lactam Antibiotic, Isopenicillin N Synthase, Chain"/>
    <property type="match status" value="1"/>
</dbReference>
<gene>
    <name evidence="6" type="ORF">ECRASSUSDP1_LOCUS16256</name>
</gene>
<dbReference type="SUPFAM" id="SSF51197">
    <property type="entry name" value="Clavaminate synthase-like"/>
    <property type="match status" value="1"/>
</dbReference>
<accession>A0AAD1XLH1</accession>
<dbReference type="GO" id="GO:0051213">
    <property type="term" value="F:dioxygenase activity"/>
    <property type="evidence" value="ECO:0007669"/>
    <property type="project" value="UniProtKB-KW"/>
</dbReference>
<dbReference type="EMBL" id="CAMPGE010016329">
    <property type="protein sequence ID" value="CAI2374898.1"/>
    <property type="molecule type" value="Genomic_DNA"/>
</dbReference>
<dbReference type="InterPro" id="IPR051821">
    <property type="entry name" value="Asp/Asn_beta-hydroxylase"/>
</dbReference>
<dbReference type="Proteomes" id="UP001295684">
    <property type="component" value="Unassembled WGS sequence"/>
</dbReference>
<evidence type="ECO:0000313" key="7">
    <source>
        <dbReference type="Proteomes" id="UP001295684"/>
    </source>
</evidence>
<keyword evidence="3" id="KW-0560">Oxidoreductase</keyword>
<protein>
    <recommendedName>
        <fullName evidence="5">Aspartyl/asparaginy/proline hydroxylase domain-containing protein</fullName>
    </recommendedName>
</protein>
<keyword evidence="7" id="KW-1185">Reference proteome</keyword>
<evidence type="ECO:0000256" key="2">
    <source>
        <dbReference type="ARBA" id="ARBA00022964"/>
    </source>
</evidence>
<comment type="similarity">
    <text evidence="1">Belongs to the aspartyl/asparaginyl beta-hydroxylase family.</text>
</comment>
<proteinExistence type="inferred from homology"/>
<dbReference type="InterPro" id="IPR027443">
    <property type="entry name" value="IPNS-like_sf"/>
</dbReference>
<dbReference type="InterPro" id="IPR007803">
    <property type="entry name" value="Asp/Arg/Pro-Hydrxlase"/>
</dbReference>
<keyword evidence="2" id="KW-0223">Dioxygenase</keyword>
<dbReference type="Pfam" id="PF05118">
    <property type="entry name" value="Asp_Arg_Hydrox"/>
    <property type="match status" value="1"/>
</dbReference>
<evidence type="ECO:0000313" key="6">
    <source>
        <dbReference type="EMBL" id="CAI2374898.1"/>
    </source>
</evidence>
<reference evidence="6" key="1">
    <citation type="submission" date="2023-07" db="EMBL/GenBank/DDBJ databases">
        <authorList>
            <consortium name="AG Swart"/>
            <person name="Singh M."/>
            <person name="Singh A."/>
            <person name="Seah K."/>
            <person name="Emmerich C."/>
        </authorList>
    </citation>
    <scope>NUCLEOTIDE SEQUENCE</scope>
    <source>
        <strain evidence="6">DP1</strain>
    </source>
</reference>
<name>A0AAD1XLH1_EUPCR</name>